<proteinExistence type="inferred from homology"/>
<comment type="similarity">
    <text evidence="1">Belongs to the MlaA family.</text>
</comment>
<dbReference type="EMBL" id="QPGL01000001">
    <property type="protein sequence ID" value="RCS73618.1"/>
    <property type="molecule type" value="Genomic_DNA"/>
</dbReference>
<protein>
    <submittedName>
        <fullName evidence="4">VacJ family lipoprotein</fullName>
    </submittedName>
</protein>
<dbReference type="GO" id="GO:0016020">
    <property type="term" value="C:membrane"/>
    <property type="evidence" value="ECO:0007669"/>
    <property type="project" value="InterPro"/>
</dbReference>
<dbReference type="PANTHER" id="PTHR30035:SF3">
    <property type="entry name" value="INTERMEMBRANE PHOSPHOLIPID TRANSPORT SYSTEM LIPOPROTEIN MLAA"/>
    <property type="match status" value="1"/>
</dbReference>
<dbReference type="PANTHER" id="PTHR30035">
    <property type="entry name" value="LIPOPROTEIN VACJ-RELATED"/>
    <property type="match status" value="1"/>
</dbReference>
<dbReference type="RefSeq" id="WP_086958048.1">
    <property type="nucleotide sequence ID" value="NZ_FUKS01000003.1"/>
</dbReference>
<dbReference type="Pfam" id="PF04333">
    <property type="entry name" value="MlaA"/>
    <property type="match status" value="1"/>
</dbReference>
<feature type="region of interest" description="Disordered" evidence="3">
    <location>
        <begin position="1"/>
        <end position="37"/>
    </location>
</feature>
<evidence type="ECO:0000256" key="2">
    <source>
        <dbReference type="ARBA" id="ARBA00022729"/>
    </source>
</evidence>
<dbReference type="GO" id="GO:0120010">
    <property type="term" value="P:intermembrane phospholipid transfer"/>
    <property type="evidence" value="ECO:0007669"/>
    <property type="project" value="TreeGrafter"/>
</dbReference>
<keyword evidence="4" id="KW-0449">Lipoprotein</keyword>
<gene>
    <name evidence="4" type="ORF">CIK83_08335</name>
</gene>
<sequence>MSGCSSAPDEIEADKSAVSASNENRDKTPTDISSTYVDDSGDPLEGFNRAMWMINYDYLDPYLVRPASIVYMEWTPSPIRIGFNNFLDNLDEPASALNNLLMGNGQLAVKSFSRFWINTTIGLLGLIDVATMADIPRNSREFGDVLGHYGVGNGPYVMLPGYGPVTPRDLTDTVDSMYIPLNWLNFWQKATKWAFQGLESRYELISQEGLLKDSPDPYSLSKSIYLQHQDFKADIKEEPEEALDEQLLEEYLGHDY</sequence>
<dbReference type="AlphaFoldDB" id="A0A368LP55"/>
<keyword evidence="5" id="KW-1185">Reference proteome</keyword>
<accession>A0A368LP55</accession>
<dbReference type="InterPro" id="IPR007428">
    <property type="entry name" value="MlaA"/>
</dbReference>
<dbReference type="GeneID" id="303188925"/>
<dbReference type="PRINTS" id="PR01805">
    <property type="entry name" value="VACJLIPOPROT"/>
</dbReference>
<keyword evidence="2" id="KW-0732">Signal</keyword>
<name>A0A368LP55_9VIBR</name>
<comment type="caution">
    <text evidence="4">The sequence shown here is derived from an EMBL/GenBank/DDBJ whole genome shotgun (WGS) entry which is preliminary data.</text>
</comment>
<evidence type="ECO:0000313" key="4">
    <source>
        <dbReference type="EMBL" id="RCS73618.1"/>
    </source>
</evidence>
<evidence type="ECO:0000256" key="3">
    <source>
        <dbReference type="SAM" id="MobiDB-lite"/>
    </source>
</evidence>
<organism evidence="4 5">
    <name type="scientific">Vibrio casei</name>
    <dbReference type="NCBI Taxonomy" id="673372"/>
    <lineage>
        <taxon>Bacteria</taxon>
        <taxon>Pseudomonadati</taxon>
        <taxon>Pseudomonadota</taxon>
        <taxon>Gammaproteobacteria</taxon>
        <taxon>Vibrionales</taxon>
        <taxon>Vibrionaceae</taxon>
        <taxon>Vibrio</taxon>
    </lineage>
</organism>
<evidence type="ECO:0000313" key="5">
    <source>
        <dbReference type="Proteomes" id="UP000252479"/>
    </source>
</evidence>
<evidence type="ECO:0000256" key="1">
    <source>
        <dbReference type="ARBA" id="ARBA00010634"/>
    </source>
</evidence>
<dbReference type="Proteomes" id="UP000252479">
    <property type="component" value="Unassembled WGS sequence"/>
</dbReference>
<reference evidence="4 5" key="1">
    <citation type="journal article" date="2017" name="Elife">
        <title>Extensive horizontal gene transfer in cheese-associated bacteria.</title>
        <authorList>
            <person name="Bonham K.S."/>
            <person name="Wolfe B.E."/>
            <person name="Dutton R.J."/>
        </authorList>
    </citation>
    <scope>NUCLEOTIDE SEQUENCE [LARGE SCALE GENOMIC DNA]</scope>
    <source>
        <strain evidence="4 5">JB196</strain>
    </source>
</reference>